<dbReference type="Proteomes" id="UP000688137">
    <property type="component" value="Unassembled WGS sequence"/>
</dbReference>
<reference evidence="1" key="1">
    <citation type="submission" date="2021-01" db="EMBL/GenBank/DDBJ databases">
        <authorList>
            <consortium name="Genoscope - CEA"/>
            <person name="William W."/>
        </authorList>
    </citation>
    <scope>NUCLEOTIDE SEQUENCE</scope>
</reference>
<proteinExistence type="predicted"/>
<accession>A0A8S1KQR8</accession>
<comment type="caution">
    <text evidence="1">The sequence shown here is derived from an EMBL/GenBank/DDBJ whole genome shotgun (WGS) entry which is preliminary data.</text>
</comment>
<protein>
    <submittedName>
        <fullName evidence="1">Uncharacterized protein</fullName>
    </submittedName>
</protein>
<sequence length="81" mass="9762">MKSGFVQQIYRKIIKQILKCMNLIEQNKQKLRQYWTSIFNKKILIELTVISSQPQILIEIIKYVILLMNPIDKLSEDNYFQ</sequence>
<organism evidence="1 2">
    <name type="scientific">Paramecium primaurelia</name>
    <dbReference type="NCBI Taxonomy" id="5886"/>
    <lineage>
        <taxon>Eukaryota</taxon>
        <taxon>Sar</taxon>
        <taxon>Alveolata</taxon>
        <taxon>Ciliophora</taxon>
        <taxon>Intramacronucleata</taxon>
        <taxon>Oligohymenophorea</taxon>
        <taxon>Peniculida</taxon>
        <taxon>Parameciidae</taxon>
        <taxon>Paramecium</taxon>
    </lineage>
</organism>
<evidence type="ECO:0000313" key="2">
    <source>
        <dbReference type="Proteomes" id="UP000688137"/>
    </source>
</evidence>
<name>A0A8S1KQR8_PARPR</name>
<evidence type="ECO:0000313" key="1">
    <source>
        <dbReference type="EMBL" id="CAD8057257.1"/>
    </source>
</evidence>
<keyword evidence="2" id="KW-1185">Reference proteome</keyword>
<dbReference type="EMBL" id="CAJJDM010000023">
    <property type="protein sequence ID" value="CAD8057257.1"/>
    <property type="molecule type" value="Genomic_DNA"/>
</dbReference>
<gene>
    <name evidence="1" type="ORF">PPRIM_AZ9-3.1.T0250350</name>
</gene>
<dbReference type="AlphaFoldDB" id="A0A8S1KQR8"/>